<dbReference type="PROSITE" id="PS50172">
    <property type="entry name" value="BRCT"/>
    <property type="match status" value="1"/>
</dbReference>
<dbReference type="InterPro" id="IPR036420">
    <property type="entry name" value="BRCT_dom_sf"/>
</dbReference>
<dbReference type="Proteomes" id="UP000199420">
    <property type="component" value="Unassembled WGS sequence"/>
</dbReference>
<dbReference type="Gene3D" id="3.40.50.10190">
    <property type="entry name" value="BRCT domain"/>
    <property type="match status" value="1"/>
</dbReference>
<dbReference type="SMART" id="SM00292">
    <property type="entry name" value="BRCT"/>
    <property type="match status" value="1"/>
</dbReference>
<dbReference type="InterPro" id="IPR001357">
    <property type="entry name" value="BRCT_dom"/>
</dbReference>
<organism evidence="2 3">
    <name type="scientific">Frateuria terrea</name>
    <dbReference type="NCBI Taxonomy" id="529704"/>
    <lineage>
        <taxon>Bacteria</taxon>
        <taxon>Pseudomonadati</taxon>
        <taxon>Pseudomonadota</taxon>
        <taxon>Gammaproteobacteria</taxon>
        <taxon>Lysobacterales</taxon>
        <taxon>Rhodanobacteraceae</taxon>
        <taxon>Frateuria</taxon>
    </lineage>
</organism>
<dbReference type="EMBL" id="FNYC01000014">
    <property type="protein sequence ID" value="SEJ57400.1"/>
    <property type="molecule type" value="Genomic_DNA"/>
</dbReference>
<feature type="domain" description="BRCT" evidence="1">
    <location>
        <begin position="221"/>
        <end position="304"/>
    </location>
</feature>
<evidence type="ECO:0000313" key="2">
    <source>
        <dbReference type="EMBL" id="SEJ57400.1"/>
    </source>
</evidence>
<reference evidence="2 3" key="1">
    <citation type="submission" date="2016-10" db="EMBL/GenBank/DDBJ databases">
        <authorList>
            <person name="de Groot N.N."/>
        </authorList>
    </citation>
    <scope>NUCLEOTIDE SEQUENCE [LARGE SCALE GENOMIC DNA]</scope>
    <source>
        <strain evidence="2 3">DSM 26515</strain>
    </source>
</reference>
<name>A0A1H7A684_9GAMM</name>
<evidence type="ECO:0000259" key="1">
    <source>
        <dbReference type="PROSITE" id="PS50172"/>
    </source>
</evidence>
<proteinExistence type="predicted"/>
<dbReference type="SUPFAM" id="SSF52113">
    <property type="entry name" value="BRCT domain"/>
    <property type="match status" value="1"/>
</dbReference>
<sequence length="315" mass="35015">LTAVFAFCRTQRMDRGTNMHPDHLRYAKYTGRARLAKAINSLLGIVEGIAIDGLINGTELDYLDLWLAEHRELRDRHPFNELVPAVMSAMAGRVLSQEEREDIVWLCGRLRSEEFFDRVSADLQRLHAVLGGVIADARISEAELRGLSDWMEQRQHLRSCWPFDEIGSLITAVLADGKIDELEHKTLLSFFSEFVALQDGRTITSAPICQEGSIVGLCAVNPEIVFEGHGFCFTGASARMSRAQLEAKVTSLGGKTYASPSKKVNYLVIGSEGNPCWAYACYGRKVEKAVELRKAGVRVAIVHEVDFHDAALDYA</sequence>
<evidence type="ECO:0000313" key="3">
    <source>
        <dbReference type="Proteomes" id="UP000199420"/>
    </source>
</evidence>
<dbReference type="CDD" id="cd17748">
    <property type="entry name" value="BRCT_DNA_ligase_like"/>
    <property type="match status" value="1"/>
</dbReference>
<gene>
    <name evidence="2" type="ORF">SAMN04487997_0257</name>
</gene>
<accession>A0A1H7A684</accession>
<dbReference type="AlphaFoldDB" id="A0A1H7A684"/>
<feature type="non-terminal residue" evidence="2">
    <location>
        <position position="1"/>
    </location>
</feature>
<dbReference type="Pfam" id="PF00533">
    <property type="entry name" value="BRCT"/>
    <property type="match status" value="1"/>
</dbReference>
<keyword evidence="3" id="KW-1185">Reference proteome</keyword>
<protein>
    <submittedName>
        <fullName evidence="2">BRCA1 C Terminus (BRCT) domain-containing protein</fullName>
    </submittedName>
</protein>